<evidence type="ECO:0000313" key="3">
    <source>
        <dbReference type="Proteomes" id="UP000288071"/>
    </source>
</evidence>
<feature type="transmembrane region" description="Helical" evidence="1">
    <location>
        <begin position="6"/>
        <end position="33"/>
    </location>
</feature>
<evidence type="ECO:0008006" key="4">
    <source>
        <dbReference type="Google" id="ProtNLM"/>
    </source>
</evidence>
<reference evidence="3" key="2">
    <citation type="submission" date="2019-01" db="EMBL/GenBank/DDBJ databases">
        <title>Sinorhodobacter populi sp. nov. isolated from the symptomatic bark tissue of Populus euramericana canker.</title>
        <authorList>
            <person name="Li Y."/>
        </authorList>
    </citation>
    <scope>NUCLEOTIDE SEQUENCE [LARGE SCALE GENOMIC DNA]</scope>
    <source>
        <strain evidence="3">CGMCC 1.12963</strain>
    </source>
</reference>
<comment type="caution">
    <text evidence="2">The sequence shown here is derived from an EMBL/GenBank/DDBJ whole genome shotgun (WGS) entry which is preliminary data.</text>
</comment>
<dbReference type="Proteomes" id="UP000288071">
    <property type="component" value="Unassembled WGS sequence"/>
</dbReference>
<feature type="transmembrane region" description="Helical" evidence="1">
    <location>
        <begin position="40"/>
        <end position="62"/>
    </location>
</feature>
<organism evidence="2 3">
    <name type="scientific">Paenirhodobacter huangdaonensis</name>
    <dbReference type="NCBI Taxonomy" id="2501515"/>
    <lineage>
        <taxon>Bacteria</taxon>
        <taxon>Pseudomonadati</taxon>
        <taxon>Pseudomonadota</taxon>
        <taxon>Alphaproteobacteria</taxon>
        <taxon>Rhodobacterales</taxon>
        <taxon>Rhodobacter group</taxon>
        <taxon>Paenirhodobacter</taxon>
    </lineage>
</organism>
<proteinExistence type="predicted"/>
<reference evidence="2 3" key="1">
    <citation type="submission" date="2019-01" db="EMBL/GenBank/DDBJ databases">
        <title>Sinorhodobacter populi sp. nov. isolated from the symptomatic bark tissue of Populus euramericana canker.</title>
        <authorList>
            <person name="Xu G."/>
        </authorList>
    </citation>
    <scope>NUCLEOTIDE SEQUENCE [LARGE SCALE GENOMIC DNA]</scope>
    <source>
        <strain evidence="2 3">CGMCC 1.12963</strain>
    </source>
</reference>
<keyword evidence="1" id="KW-0812">Transmembrane</keyword>
<keyword evidence="1" id="KW-1133">Transmembrane helix</keyword>
<name>A0A443M073_9RHOB</name>
<evidence type="ECO:0000313" key="2">
    <source>
        <dbReference type="EMBL" id="RWR54903.1"/>
    </source>
</evidence>
<gene>
    <name evidence="2" type="ORF">EOW66_02230</name>
</gene>
<sequence length="82" mass="8792">MQTYGIAKVFILLIEVIGWLAVAIGLFAGLALIRQEGVQMAVLSGFSITASGMTLITVMQIARAIIDTARNTAKIVDLLEKK</sequence>
<evidence type="ECO:0000256" key="1">
    <source>
        <dbReference type="SAM" id="Phobius"/>
    </source>
</evidence>
<accession>A0A443M073</accession>
<keyword evidence="1" id="KW-0472">Membrane</keyword>
<protein>
    <recommendedName>
        <fullName evidence="4">DUF4282 domain-containing protein</fullName>
    </recommendedName>
</protein>
<keyword evidence="3" id="KW-1185">Reference proteome</keyword>
<dbReference type="EMBL" id="SAVA01000001">
    <property type="protein sequence ID" value="RWR54903.1"/>
    <property type="molecule type" value="Genomic_DNA"/>
</dbReference>
<dbReference type="AlphaFoldDB" id="A0A443M073"/>
<dbReference type="RefSeq" id="WP_128154480.1">
    <property type="nucleotide sequence ID" value="NZ_JBHSOM010000007.1"/>
</dbReference>